<dbReference type="InterPro" id="IPR021363">
    <property type="entry name" value="DUF2835"/>
</dbReference>
<protein>
    <recommendedName>
        <fullName evidence="3">DUF2835 family protein</fullName>
    </recommendedName>
</protein>
<dbReference type="Proteomes" id="UP000031327">
    <property type="component" value="Unassembled WGS sequence"/>
</dbReference>
<proteinExistence type="predicted"/>
<accession>A0A0C1QBL7</accession>
<name>A0A0C1QBL7_9GAMM</name>
<gene>
    <name evidence="1" type="ORF">JF50_12950</name>
</gene>
<dbReference type="EMBL" id="JWIC01000006">
    <property type="protein sequence ID" value="KID56805.1"/>
    <property type="molecule type" value="Genomic_DNA"/>
</dbReference>
<dbReference type="OrthoDB" id="5600793at2"/>
<organism evidence="1 2">
    <name type="scientific">Pseudoalteromonas luteoviolacea</name>
    <dbReference type="NCBI Taxonomy" id="43657"/>
    <lineage>
        <taxon>Bacteria</taxon>
        <taxon>Pseudomonadati</taxon>
        <taxon>Pseudomonadota</taxon>
        <taxon>Gammaproteobacteria</taxon>
        <taxon>Alteromonadales</taxon>
        <taxon>Pseudoalteromonadaceae</taxon>
        <taxon>Pseudoalteromonas</taxon>
    </lineage>
</organism>
<dbReference type="AlphaFoldDB" id="A0A0C1QBL7"/>
<sequence>MQEYYFFLRLTHEQCLAYYEGDVEFIQVVEDGGKRIRFPAAHIRRFVSSIGVSGRFRLQLDDSNKFITLEKVA</sequence>
<evidence type="ECO:0008006" key="3">
    <source>
        <dbReference type="Google" id="ProtNLM"/>
    </source>
</evidence>
<dbReference type="RefSeq" id="WP_039609869.1">
    <property type="nucleotide sequence ID" value="NZ_JWIC01000006.1"/>
</dbReference>
<reference evidence="1 2" key="1">
    <citation type="submission" date="2014-12" db="EMBL/GenBank/DDBJ databases">
        <title>Draft Genome Sequence of Pseudoalteromonas luteoviolacea HI1.</title>
        <authorList>
            <person name="Asahina A.Y."/>
            <person name="Hadfield M.G."/>
        </authorList>
    </citation>
    <scope>NUCLEOTIDE SEQUENCE [LARGE SCALE GENOMIC DNA]</scope>
    <source>
        <strain evidence="1 2">HI1</strain>
    </source>
</reference>
<comment type="caution">
    <text evidence="1">The sequence shown here is derived from an EMBL/GenBank/DDBJ whole genome shotgun (WGS) entry which is preliminary data.</text>
</comment>
<evidence type="ECO:0000313" key="2">
    <source>
        <dbReference type="Proteomes" id="UP000031327"/>
    </source>
</evidence>
<dbReference type="Pfam" id="PF11197">
    <property type="entry name" value="DUF2835"/>
    <property type="match status" value="1"/>
</dbReference>
<evidence type="ECO:0000313" key="1">
    <source>
        <dbReference type="EMBL" id="KID56805.1"/>
    </source>
</evidence>